<organism evidence="1 2">
    <name type="scientific">Corallococcus macrosporus DSM 14697</name>
    <dbReference type="NCBI Taxonomy" id="1189310"/>
    <lineage>
        <taxon>Bacteria</taxon>
        <taxon>Pseudomonadati</taxon>
        <taxon>Myxococcota</taxon>
        <taxon>Myxococcia</taxon>
        <taxon>Myxococcales</taxon>
        <taxon>Cystobacterineae</taxon>
        <taxon>Myxococcaceae</taxon>
        <taxon>Corallococcus</taxon>
    </lineage>
</organism>
<protein>
    <submittedName>
        <fullName evidence="1">Uncharacterized protein</fullName>
    </submittedName>
</protein>
<dbReference type="OrthoDB" id="799809at2"/>
<sequence length="186" mass="20367">MNRRLGSLFRRDPAEVQGAYFLLKGLWPLLQPERVTRRIGPVREGWLMKTVCGLAGTVGATLLTAHRNGRVTPELRNLGMGSAFALLVVDVSTYATNRARRAPLFLGDAAIQAALLVAQWRAWRRMPVVIDARTTPLSDPSRYGAGEHGRWNILPGETRDAAGRRDIVAEGSMASFPASDPPSYMG</sequence>
<dbReference type="Proteomes" id="UP000217343">
    <property type="component" value="Chromosome"/>
</dbReference>
<dbReference type="AlphaFoldDB" id="A0A250K2K7"/>
<gene>
    <name evidence="1" type="ORF">MYMAC_005994</name>
</gene>
<dbReference type="KEGG" id="mmas:MYMAC_005994"/>
<dbReference type="RefSeq" id="WP_095960576.1">
    <property type="nucleotide sequence ID" value="NZ_CP022203.1"/>
</dbReference>
<proteinExistence type="predicted"/>
<dbReference type="EMBL" id="CP022203">
    <property type="protein sequence ID" value="ATB50339.1"/>
    <property type="molecule type" value="Genomic_DNA"/>
</dbReference>
<keyword evidence="2" id="KW-1185">Reference proteome</keyword>
<name>A0A250K2K7_9BACT</name>
<reference evidence="1 2" key="1">
    <citation type="submission" date="2017-06" db="EMBL/GenBank/DDBJ databases">
        <title>Sequencing and comparative analysis of myxobacterial genomes.</title>
        <authorList>
            <person name="Rupp O."/>
            <person name="Goesmann A."/>
            <person name="Sogaard-Andersen L."/>
        </authorList>
    </citation>
    <scope>NUCLEOTIDE SEQUENCE [LARGE SCALE GENOMIC DNA]</scope>
    <source>
        <strain evidence="1 2">DSM 14697</strain>
    </source>
</reference>
<evidence type="ECO:0000313" key="1">
    <source>
        <dbReference type="EMBL" id="ATB50339.1"/>
    </source>
</evidence>
<evidence type="ECO:0000313" key="2">
    <source>
        <dbReference type="Proteomes" id="UP000217343"/>
    </source>
</evidence>
<accession>A0A250K2K7</accession>